<evidence type="ECO:0000313" key="2">
    <source>
        <dbReference type="EMBL" id="TDQ40794.1"/>
    </source>
</evidence>
<accession>A0A4R6UCI1</accession>
<dbReference type="Proteomes" id="UP000295632">
    <property type="component" value="Unassembled WGS sequence"/>
</dbReference>
<comment type="caution">
    <text evidence="2">The sequence shown here is derived from an EMBL/GenBank/DDBJ whole genome shotgun (WGS) entry which is preliminary data.</text>
</comment>
<keyword evidence="1" id="KW-0472">Membrane</keyword>
<feature type="transmembrane region" description="Helical" evidence="1">
    <location>
        <begin position="124"/>
        <end position="145"/>
    </location>
</feature>
<sequence>MIFCPDRFKDISFIIPLQLKFIVFRYNFIPKRKCAIVLTEQLFYVQEGRTRMKSKRIFKLGSTMFLIFFYVVLLFSLLSMLEKVSYLWWPESGLAAFFGPFDPIYSMFTIQFNEHPTLYQDSGFISLALLCDVMMGVFGGLFCWYMHRLLKNIFLDSLFTYKNVGVLFKLGIVSIVPGSAFVLLDNLLAQKALALLTITNATMTFTDVTYLESISSGVVLLFISLALKQAVHAVEENKQTI</sequence>
<keyword evidence="1" id="KW-1133">Transmembrane helix</keyword>
<reference evidence="2 3" key="1">
    <citation type="submission" date="2019-03" db="EMBL/GenBank/DDBJ databases">
        <title>Genomic Encyclopedia of Type Strains, Phase IV (KMG-IV): sequencing the most valuable type-strain genomes for metagenomic binning, comparative biology and taxonomic classification.</title>
        <authorList>
            <person name="Goeker M."/>
        </authorList>
    </citation>
    <scope>NUCLEOTIDE SEQUENCE [LARGE SCALE GENOMIC DNA]</scope>
    <source>
        <strain evidence="2 3">DSM 28697</strain>
    </source>
</reference>
<keyword evidence="3" id="KW-1185">Reference proteome</keyword>
<dbReference type="EMBL" id="SNYJ01000005">
    <property type="protein sequence ID" value="TDQ40794.1"/>
    <property type="molecule type" value="Genomic_DNA"/>
</dbReference>
<keyword evidence="1" id="KW-0812">Transmembrane</keyword>
<feature type="transmembrane region" description="Helical" evidence="1">
    <location>
        <begin position="57"/>
        <end position="81"/>
    </location>
</feature>
<name>A0A4R6UCI1_9BACI</name>
<evidence type="ECO:0000256" key="1">
    <source>
        <dbReference type="SAM" id="Phobius"/>
    </source>
</evidence>
<protein>
    <submittedName>
        <fullName evidence="2">DUF2975 family protein</fullName>
    </submittedName>
</protein>
<feature type="transmembrane region" description="Helical" evidence="1">
    <location>
        <begin position="208"/>
        <end position="227"/>
    </location>
</feature>
<proteinExistence type="predicted"/>
<gene>
    <name evidence="2" type="ORF">EV213_105140</name>
</gene>
<feature type="transmembrane region" description="Helical" evidence="1">
    <location>
        <begin position="166"/>
        <end position="188"/>
    </location>
</feature>
<dbReference type="AlphaFoldDB" id="A0A4R6UCI1"/>
<organism evidence="2 3">
    <name type="scientific">Aureibacillus halotolerans</name>
    <dbReference type="NCBI Taxonomy" id="1508390"/>
    <lineage>
        <taxon>Bacteria</taxon>
        <taxon>Bacillati</taxon>
        <taxon>Bacillota</taxon>
        <taxon>Bacilli</taxon>
        <taxon>Bacillales</taxon>
        <taxon>Bacillaceae</taxon>
        <taxon>Aureibacillus</taxon>
    </lineage>
</organism>
<evidence type="ECO:0000313" key="3">
    <source>
        <dbReference type="Proteomes" id="UP000295632"/>
    </source>
</evidence>